<keyword evidence="9" id="KW-1185">Reference proteome</keyword>
<evidence type="ECO:0000256" key="1">
    <source>
        <dbReference type="ARBA" id="ARBA00010617"/>
    </source>
</evidence>
<accession>A0ABV7VLD1</accession>
<dbReference type="RefSeq" id="WP_379729185.1">
    <property type="nucleotide sequence ID" value="NZ_JBHRYJ010000005.1"/>
</dbReference>
<name>A0ABV7VLD1_9PROT</name>
<proteinExistence type="inferred from homology"/>
<dbReference type="Pfam" id="PF00067">
    <property type="entry name" value="p450"/>
    <property type="match status" value="1"/>
</dbReference>
<evidence type="ECO:0000256" key="4">
    <source>
        <dbReference type="ARBA" id="ARBA00023002"/>
    </source>
</evidence>
<evidence type="ECO:0000256" key="5">
    <source>
        <dbReference type="ARBA" id="ARBA00023004"/>
    </source>
</evidence>
<evidence type="ECO:0000256" key="7">
    <source>
        <dbReference type="RuleBase" id="RU000461"/>
    </source>
</evidence>
<sequence length="464" mass="51758">MSAAAAADSGFVPAFPERYERRLPLIRLIRTLRENSIGTWTREAFERDIIVYRFGFRPVVVANHPDLIRHVMLDNAASYERDPVGKRLLEPGLGQGLLTSEGAVWKRQRRMMAPIFQPRRLSGFAAIMTERSTALADRLSRQPSDQPVDMAREMMLLTLDIIAQTMFGADTTTDVSTVGGAMDRYQATVRPNIPDLLGLPRWVPRPSVREGQAALAGMDAIIRDLIRRRRDRAAAGGDLGGDLLGLLLAAEDDEGGSRLDDREVRDQMATFFLAGHETTATALAWIWYLLAHAPAVEAKLRAELAAVLGGRPAEYGDYDKLAYTRMVVEEAMRLYPPAHTTARLAMADDRFGDLEMPAGTNVIISPWLMHRHRLYWPQPDVFDPENFAPERVAARRRYIYLPFGAGPRICIGQGFAMIEAVLILATLAQRLHCRMVPGSIVQPVGKITLRPTPGLPMTIESRRQ</sequence>
<evidence type="ECO:0000313" key="8">
    <source>
        <dbReference type="EMBL" id="MFC3677616.1"/>
    </source>
</evidence>
<organism evidence="8 9">
    <name type="scientific">Ferrovibrio xuzhouensis</name>
    <dbReference type="NCBI Taxonomy" id="1576914"/>
    <lineage>
        <taxon>Bacteria</taxon>
        <taxon>Pseudomonadati</taxon>
        <taxon>Pseudomonadota</taxon>
        <taxon>Alphaproteobacteria</taxon>
        <taxon>Rhodospirillales</taxon>
        <taxon>Rhodospirillaceae</taxon>
        <taxon>Ferrovibrio</taxon>
    </lineage>
</organism>
<dbReference type="InterPro" id="IPR036396">
    <property type="entry name" value="Cyt_P450_sf"/>
</dbReference>
<keyword evidence="2 7" id="KW-0349">Heme</keyword>
<evidence type="ECO:0000256" key="2">
    <source>
        <dbReference type="ARBA" id="ARBA00022617"/>
    </source>
</evidence>
<comment type="similarity">
    <text evidence="1 7">Belongs to the cytochrome P450 family.</text>
</comment>
<gene>
    <name evidence="8" type="ORF">ACFOOQ_18835</name>
</gene>
<dbReference type="InterPro" id="IPR001128">
    <property type="entry name" value="Cyt_P450"/>
</dbReference>
<dbReference type="PANTHER" id="PTHR24291">
    <property type="entry name" value="CYTOCHROME P450 FAMILY 4"/>
    <property type="match status" value="1"/>
</dbReference>
<protein>
    <submittedName>
        <fullName evidence="8">Cytochrome P450</fullName>
    </submittedName>
</protein>
<dbReference type="InterPro" id="IPR002401">
    <property type="entry name" value="Cyt_P450_E_grp-I"/>
</dbReference>
<evidence type="ECO:0000256" key="6">
    <source>
        <dbReference type="ARBA" id="ARBA00023033"/>
    </source>
</evidence>
<dbReference type="EMBL" id="JBHRYJ010000005">
    <property type="protein sequence ID" value="MFC3677616.1"/>
    <property type="molecule type" value="Genomic_DNA"/>
</dbReference>
<dbReference type="SUPFAM" id="SSF48264">
    <property type="entry name" value="Cytochrome P450"/>
    <property type="match status" value="1"/>
</dbReference>
<dbReference type="InterPro" id="IPR050196">
    <property type="entry name" value="Cytochrome_P450_Monoox"/>
</dbReference>
<dbReference type="PANTHER" id="PTHR24291:SF50">
    <property type="entry name" value="BIFUNCTIONAL ALBAFLAVENONE MONOOXYGENASE_TERPENE SYNTHASE"/>
    <property type="match status" value="1"/>
</dbReference>
<dbReference type="PROSITE" id="PS00086">
    <property type="entry name" value="CYTOCHROME_P450"/>
    <property type="match status" value="1"/>
</dbReference>
<dbReference type="InterPro" id="IPR017972">
    <property type="entry name" value="Cyt_P450_CS"/>
</dbReference>
<dbReference type="Gene3D" id="1.10.630.10">
    <property type="entry name" value="Cytochrome P450"/>
    <property type="match status" value="1"/>
</dbReference>
<dbReference type="PRINTS" id="PR00463">
    <property type="entry name" value="EP450I"/>
</dbReference>
<dbReference type="CDD" id="cd20620">
    <property type="entry name" value="CYP132-like"/>
    <property type="match status" value="1"/>
</dbReference>
<keyword evidence="4 7" id="KW-0560">Oxidoreductase</keyword>
<evidence type="ECO:0000313" key="9">
    <source>
        <dbReference type="Proteomes" id="UP001595711"/>
    </source>
</evidence>
<dbReference type="Proteomes" id="UP001595711">
    <property type="component" value="Unassembled WGS sequence"/>
</dbReference>
<reference evidence="9" key="1">
    <citation type="journal article" date="2019" name="Int. J. Syst. Evol. Microbiol.">
        <title>The Global Catalogue of Microorganisms (GCM) 10K type strain sequencing project: providing services to taxonomists for standard genome sequencing and annotation.</title>
        <authorList>
            <consortium name="The Broad Institute Genomics Platform"/>
            <consortium name="The Broad Institute Genome Sequencing Center for Infectious Disease"/>
            <person name="Wu L."/>
            <person name="Ma J."/>
        </authorList>
    </citation>
    <scope>NUCLEOTIDE SEQUENCE [LARGE SCALE GENOMIC DNA]</scope>
    <source>
        <strain evidence="9">KCTC 42182</strain>
    </source>
</reference>
<keyword evidence="6 7" id="KW-0503">Monooxygenase</keyword>
<keyword evidence="3 7" id="KW-0479">Metal-binding</keyword>
<evidence type="ECO:0000256" key="3">
    <source>
        <dbReference type="ARBA" id="ARBA00022723"/>
    </source>
</evidence>
<dbReference type="PRINTS" id="PR00385">
    <property type="entry name" value="P450"/>
</dbReference>
<comment type="caution">
    <text evidence="8">The sequence shown here is derived from an EMBL/GenBank/DDBJ whole genome shotgun (WGS) entry which is preliminary data.</text>
</comment>
<keyword evidence="5 7" id="KW-0408">Iron</keyword>